<dbReference type="KEGG" id="ssl:SS1G_00247"/>
<evidence type="ECO:0000256" key="2">
    <source>
        <dbReference type="ARBA" id="ARBA00022692"/>
    </source>
</evidence>
<evidence type="ECO:0000256" key="1">
    <source>
        <dbReference type="ARBA" id="ARBA00004141"/>
    </source>
</evidence>
<feature type="domain" description="Rhodopsin" evidence="8">
    <location>
        <begin position="1"/>
        <end position="68"/>
    </location>
</feature>
<evidence type="ECO:0000256" key="3">
    <source>
        <dbReference type="ARBA" id="ARBA00022989"/>
    </source>
</evidence>
<dbReference type="InterPro" id="IPR049326">
    <property type="entry name" value="Rhodopsin_dom_fungi"/>
</dbReference>
<evidence type="ECO:0000256" key="6">
    <source>
        <dbReference type="SAM" id="MobiDB-lite"/>
    </source>
</evidence>
<name>A7E4M5_SCLS1</name>
<evidence type="ECO:0000256" key="7">
    <source>
        <dbReference type="SAM" id="Phobius"/>
    </source>
</evidence>
<feature type="compositionally biased region" description="Polar residues" evidence="6">
    <location>
        <begin position="83"/>
        <end position="94"/>
    </location>
</feature>
<proteinExistence type="inferred from homology"/>
<dbReference type="InParanoid" id="A7E4M5"/>
<dbReference type="Proteomes" id="UP000001312">
    <property type="component" value="Unassembled WGS sequence"/>
</dbReference>
<comment type="subcellular location">
    <subcellularLocation>
        <location evidence="1">Membrane</location>
        <topology evidence="1">Multi-pass membrane protein</topology>
    </subcellularLocation>
</comment>
<evidence type="ECO:0000259" key="8">
    <source>
        <dbReference type="Pfam" id="PF20684"/>
    </source>
</evidence>
<accession>A7E4M5</accession>
<dbReference type="PANTHER" id="PTHR33048:SF47">
    <property type="entry name" value="INTEGRAL MEMBRANE PROTEIN-RELATED"/>
    <property type="match status" value="1"/>
</dbReference>
<keyword evidence="2 7" id="KW-0812">Transmembrane</keyword>
<keyword evidence="4 7" id="KW-0472">Membrane</keyword>
<dbReference type="PANTHER" id="PTHR33048">
    <property type="entry name" value="PTH11-LIKE INTEGRAL MEMBRANE PROTEIN (AFU_ORTHOLOGUE AFUA_5G11245)"/>
    <property type="match status" value="1"/>
</dbReference>
<organism evidence="9 10">
    <name type="scientific">Sclerotinia sclerotiorum (strain ATCC 18683 / 1980 / Ss-1)</name>
    <name type="common">White mold</name>
    <name type="synonym">Whetzelinia sclerotiorum</name>
    <dbReference type="NCBI Taxonomy" id="665079"/>
    <lineage>
        <taxon>Eukaryota</taxon>
        <taxon>Fungi</taxon>
        <taxon>Dikarya</taxon>
        <taxon>Ascomycota</taxon>
        <taxon>Pezizomycotina</taxon>
        <taxon>Leotiomycetes</taxon>
        <taxon>Helotiales</taxon>
        <taxon>Sclerotiniaceae</taxon>
        <taxon>Sclerotinia</taxon>
    </lineage>
</organism>
<dbReference type="InterPro" id="IPR052337">
    <property type="entry name" value="SAT4-like"/>
</dbReference>
<evidence type="ECO:0000313" key="10">
    <source>
        <dbReference type="Proteomes" id="UP000001312"/>
    </source>
</evidence>
<feature type="region of interest" description="Disordered" evidence="6">
    <location>
        <begin position="83"/>
        <end position="106"/>
    </location>
</feature>
<keyword evidence="3 7" id="KW-1133">Transmembrane helix</keyword>
<dbReference type="AlphaFoldDB" id="A7E4M5"/>
<dbReference type="EMBL" id="CH476621">
    <property type="protein sequence ID" value="EDN90847.1"/>
    <property type="molecule type" value="Genomic_DNA"/>
</dbReference>
<evidence type="ECO:0000256" key="5">
    <source>
        <dbReference type="ARBA" id="ARBA00038359"/>
    </source>
</evidence>
<feature type="transmembrane region" description="Helical" evidence="7">
    <location>
        <begin position="42"/>
        <end position="64"/>
    </location>
</feature>
<dbReference type="Pfam" id="PF20684">
    <property type="entry name" value="Fung_rhodopsin"/>
    <property type="match status" value="1"/>
</dbReference>
<evidence type="ECO:0000313" key="9">
    <source>
        <dbReference type="EMBL" id="EDN90847.1"/>
    </source>
</evidence>
<sequence>MPMVRKYRLVAVFAIGGTSTLASIVRNVFVHKALGDFTYQGYIIWCFDIVDITFAVIVASLPALNGLVESALQRLSTLKSSKFSKGASSVTSSVWRRPQRVGSEAHLARDAGSAELGDEEWRSESSHAKAFHVEQATELTAY</sequence>
<dbReference type="HOGENOM" id="CLU_1816956_0_0_1"/>
<evidence type="ECO:0000256" key="4">
    <source>
        <dbReference type="ARBA" id="ARBA00023136"/>
    </source>
</evidence>
<protein>
    <recommendedName>
        <fullName evidence="8">Rhodopsin domain-containing protein</fullName>
    </recommendedName>
</protein>
<dbReference type="GeneID" id="5494982"/>
<dbReference type="GO" id="GO:0016020">
    <property type="term" value="C:membrane"/>
    <property type="evidence" value="ECO:0007669"/>
    <property type="project" value="UniProtKB-SubCell"/>
</dbReference>
<reference evidence="10" key="1">
    <citation type="journal article" date="2011" name="PLoS Genet.">
        <title>Genomic analysis of the necrotrophic fungal pathogens Sclerotinia sclerotiorum and Botrytis cinerea.</title>
        <authorList>
            <person name="Amselem J."/>
            <person name="Cuomo C.A."/>
            <person name="van Kan J.A."/>
            <person name="Viaud M."/>
            <person name="Benito E.P."/>
            <person name="Couloux A."/>
            <person name="Coutinho P.M."/>
            <person name="de Vries R.P."/>
            <person name="Dyer P.S."/>
            <person name="Fillinger S."/>
            <person name="Fournier E."/>
            <person name="Gout L."/>
            <person name="Hahn M."/>
            <person name="Kohn L."/>
            <person name="Lapalu N."/>
            <person name="Plummer K.M."/>
            <person name="Pradier J.M."/>
            <person name="Quevillon E."/>
            <person name="Sharon A."/>
            <person name="Simon A."/>
            <person name="ten Have A."/>
            <person name="Tudzynski B."/>
            <person name="Tudzynski P."/>
            <person name="Wincker P."/>
            <person name="Andrew M."/>
            <person name="Anthouard V."/>
            <person name="Beever R.E."/>
            <person name="Beffa R."/>
            <person name="Benoit I."/>
            <person name="Bouzid O."/>
            <person name="Brault B."/>
            <person name="Chen Z."/>
            <person name="Choquer M."/>
            <person name="Collemare J."/>
            <person name="Cotton P."/>
            <person name="Danchin E.G."/>
            <person name="Da Silva C."/>
            <person name="Gautier A."/>
            <person name="Giraud C."/>
            <person name="Giraud T."/>
            <person name="Gonzalez C."/>
            <person name="Grossetete S."/>
            <person name="Guldener U."/>
            <person name="Henrissat B."/>
            <person name="Howlett B.J."/>
            <person name="Kodira C."/>
            <person name="Kretschmer M."/>
            <person name="Lappartient A."/>
            <person name="Leroch M."/>
            <person name="Levis C."/>
            <person name="Mauceli E."/>
            <person name="Neuveglise C."/>
            <person name="Oeser B."/>
            <person name="Pearson M."/>
            <person name="Poulain J."/>
            <person name="Poussereau N."/>
            <person name="Quesneville H."/>
            <person name="Rascle C."/>
            <person name="Schumacher J."/>
            <person name="Segurens B."/>
            <person name="Sexton A."/>
            <person name="Silva E."/>
            <person name="Sirven C."/>
            <person name="Soanes D.M."/>
            <person name="Talbot N.J."/>
            <person name="Templeton M."/>
            <person name="Yandava C."/>
            <person name="Yarden O."/>
            <person name="Zeng Q."/>
            <person name="Rollins J.A."/>
            <person name="Lebrun M.H."/>
            <person name="Dickman M."/>
        </authorList>
    </citation>
    <scope>NUCLEOTIDE SEQUENCE [LARGE SCALE GENOMIC DNA]</scope>
    <source>
        <strain evidence="10">ATCC 18683 / 1980 / Ss-1</strain>
    </source>
</reference>
<gene>
    <name evidence="9" type="ORF">SS1G_00247</name>
</gene>
<comment type="similarity">
    <text evidence="5">Belongs to the SAT4 family.</text>
</comment>
<keyword evidence="10" id="KW-1185">Reference proteome</keyword>
<dbReference type="RefSeq" id="XP_001598161.1">
    <property type="nucleotide sequence ID" value="XM_001598111.1"/>
</dbReference>